<keyword evidence="4" id="KW-0472">Membrane</keyword>
<dbReference type="KEGG" id="rgl:CS053_00815"/>
<keyword evidence="4" id="KW-1133">Transmembrane helix</keyword>
<feature type="signal peptide" evidence="5">
    <location>
        <begin position="1"/>
        <end position="19"/>
    </location>
</feature>
<name>A0A5B9DYX6_9GAMM</name>
<dbReference type="Gene3D" id="3.30.70.270">
    <property type="match status" value="1"/>
</dbReference>
<dbReference type="InterPro" id="IPR013783">
    <property type="entry name" value="Ig-like_fold"/>
</dbReference>
<feature type="chain" id="PRO_5023106582" description="diguanylate cyclase" evidence="5">
    <location>
        <begin position="20"/>
        <end position="997"/>
    </location>
</feature>
<dbReference type="FunFam" id="3.30.70.270:FF:000001">
    <property type="entry name" value="Diguanylate cyclase domain protein"/>
    <property type="match status" value="1"/>
</dbReference>
<dbReference type="CDD" id="cd01949">
    <property type="entry name" value="GGDEF"/>
    <property type="match status" value="1"/>
</dbReference>
<organism evidence="7 8">
    <name type="scientific">Rhodanobacter glycinis</name>
    <dbReference type="NCBI Taxonomy" id="582702"/>
    <lineage>
        <taxon>Bacteria</taxon>
        <taxon>Pseudomonadati</taxon>
        <taxon>Pseudomonadota</taxon>
        <taxon>Gammaproteobacteria</taxon>
        <taxon>Lysobacterales</taxon>
        <taxon>Rhodanobacteraceae</taxon>
        <taxon>Rhodanobacter</taxon>
    </lineage>
</organism>
<dbReference type="GO" id="GO:0043709">
    <property type="term" value="P:cell adhesion involved in single-species biofilm formation"/>
    <property type="evidence" value="ECO:0007669"/>
    <property type="project" value="TreeGrafter"/>
</dbReference>
<dbReference type="NCBIfam" id="TIGR00254">
    <property type="entry name" value="GGDEF"/>
    <property type="match status" value="1"/>
</dbReference>
<evidence type="ECO:0000313" key="8">
    <source>
        <dbReference type="Proteomes" id="UP000321807"/>
    </source>
</evidence>
<dbReference type="RefSeq" id="WP_147625978.1">
    <property type="nucleotide sequence ID" value="NZ_CP042807.1"/>
</dbReference>
<dbReference type="InterPro" id="IPR050469">
    <property type="entry name" value="Diguanylate_Cyclase"/>
</dbReference>
<evidence type="ECO:0000256" key="4">
    <source>
        <dbReference type="SAM" id="Phobius"/>
    </source>
</evidence>
<dbReference type="SUPFAM" id="SSF101908">
    <property type="entry name" value="Putative isomerase YbhE"/>
    <property type="match status" value="1"/>
</dbReference>
<evidence type="ECO:0000256" key="3">
    <source>
        <dbReference type="ARBA" id="ARBA00034247"/>
    </source>
</evidence>
<dbReference type="GO" id="GO:1902201">
    <property type="term" value="P:negative regulation of bacterial-type flagellum-dependent cell motility"/>
    <property type="evidence" value="ECO:0007669"/>
    <property type="project" value="TreeGrafter"/>
</dbReference>
<dbReference type="PANTHER" id="PTHR45138">
    <property type="entry name" value="REGULATORY COMPONENTS OF SENSORY TRANSDUCTION SYSTEM"/>
    <property type="match status" value="1"/>
</dbReference>
<dbReference type="SUPFAM" id="SSF55073">
    <property type="entry name" value="Nucleotide cyclase"/>
    <property type="match status" value="1"/>
</dbReference>
<feature type="transmembrane region" description="Helical" evidence="4">
    <location>
        <begin position="781"/>
        <end position="801"/>
    </location>
</feature>
<dbReference type="InterPro" id="IPR000160">
    <property type="entry name" value="GGDEF_dom"/>
</dbReference>
<dbReference type="PROSITE" id="PS50887">
    <property type="entry name" value="GGDEF"/>
    <property type="match status" value="1"/>
</dbReference>
<evidence type="ECO:0000256" key="2">
    <source>
        <dbReference type="ARBA" id="ARBA00012528"/>
    </source>
</evidence>
<dbReference type="Pfam" id="PF00990">
    <property type="entry name" value="GGDEF"/>
    <property type="match status" value="1"/>
</dbReference>
<dbReference type="Proteomes" id="UP000321807">
    <property type="component" value="Chromosome"/>
</dbReference>
<dbReference type="Gene3D" id="2.130.10.10">
    <property type="entry name" value="YVTN repeat-like/Quinoprotein amine dehydrogenase"/>
    <property type="match status" value="3"/>
</dbReference>
<dbReference type="Gene3D" id="2.60.40.10">
    <property type="entry name" value="Immunoglobulins"/>
    <property type="match status" value="1"/>
</dbReference>
<feature type="domain" description="GGDEF" evidence="6">
    <location>
        <begin position="860"/>
        <end position="995"/>
    </location>
</feature>
<comment type="cofactor">
    <cofactor evidence="1">
        <name>Mg(2+)</name>
        <dbReference type="ChEBI" id="CHEBI:18420"/>
    </cofactor>
</comment>
<dbReference type="InterPro" id="IPR043128">
    <property type="entry name" value="Rev_trsase/Diguanyl_cyclase"/>
</dbReference>
<sequence>MAWVALMAFGVLDPLSAHSATTTHDTQPLDLFDLGAPSFTTFTTRDGLPGPVTVAVRTDRQGFVWVGTPHGLAWYDGLRWHALDNPALRGYIQQLFVDHEGTLWACASTFGLARYDGKHWHVEGTADGLTDHNVRRLVETDTPDGKRLWAVTTDKGLFYRDHGRWQADPGNAQLPHGYTLALAQTHTLLGQERLWVAGSGGLWYRVPGGHWQRFRAPGFDAGNGLEYLLATRNEGHEALWISVFNSGLWRLDDHGLHHWSVATGDLPTDVLYNMVATPTPDGGQAIWASSRNGLVRVYHDRVRVFDRRYGLLSNAIRGLSLWRSPNGTCVLWLATEDGVARVIVGTHTWKAVSLLGANQTGVLGVLVDHDHDGNERLWVGSDGDGLGLYTRGRWRYFRKVGGDSVVNMIAHADDRQGQPAVWLGTGAGHLWRVDDTLHFKPVATPWPHPPGQSVNAMLSRHIGGQTEQWFATDASGIYRLREGVWTAFRPKSAHGRWEVVKLLAQTTPDGHAWLWATSNQGLARFDGTQWVLLGRDIGLPGTDLLGMRLIPDAQGKPILWLGSRAHGIIRVDASDPLHPHTLPANLPAPPDATADDALADADGRIYICTDSGVQMLTPHADGYRSQVFTVRDGMVNNECNANAQFVDTHGRYWTGTLGGLMVHDPGALKPDHEAKPLKLIQVRVDGKPVNDGRVRVPPGHHELRVDFALLSWRHEDASRFRTWLQGFSSTPGAWTQDNFREIGALPPGDYVLHIEARDYAGNLSRPILLPIVVSPHWWQRWWAWWLFVAVAGLLVAGLLRWRTHALRRQQRALEQRIAERTAELNNANRRLLELSHHDALTGVSNRRWLMESLQREDRGTLASLIFIDVDHFKAFNDDFGHLAGDHALREVAEAIRKHAPADALVARYGGEEFACLLRHCDLPEARVIAERMRAEVARLAVMSAGKATRQITISAGIASRHLATEEDRETLLHDADEAQYEAKRSGRNCIRGTIRVA</sequence>
<evidence type="ECO:0000313" key="7">
    <source>
        <dbReference type="EMBL" id="QEE23197.1"/>
    </source>
</evidence>
<gene>
    <name evidence="7" type="ORF">CS053_00815</name>
</gene>
<dbReference type="SUPFAM" id="SSF63829">
    <property type="entry name" value="Calcium-dependent phosphotriesterase"/>
    <property type="match status" value="2"/>
</dbReference>
<keyword evidence="4" id="KW-0812">Transmembrane</keyword>
<evidence type="ECO:0000259" key="6">
    <source>
        <dbReference type="PROSITE" id="PS50887"/>
    </source>
</evidence>
<evidence type="ECO:0000256" key="1">
    <source>
        <dbReference type="ARBA" id="ARBA00001946"/>
    </source>
</evidence>
<dbReference type="InterPro" id="IPR015943">
    <property type="entry name" value="WD40/YVTN_repeat-like_dom_sf"/>
</dbReference>
<dbReference type="GO" id="GO:0005886">
    <property type="term" value="C:plasma membrane"/>
    <property type="evidence" value="ECO:0007669"/>
    <property type="project" value="TreeGrafter"/>
</dbReference>
<dbReference type="EC" id="2.7.7.65" evidence="2"/>
<accession>A0A5B9DYX6</accession>
<keyword evidence="5" id="KW-0732">Signal</keyword>
<proteinExistence type="predicted"/>
<protein>
    <recommendedName>
        <fullName evidence="2">diguanylate cyclase</fullName>
        <ecNumber evidence="2">2.7.7.65</ecNumber>
    </recommendedName>
</protein>
<dbReference type="SMART" id="SM00267">
    <property type="entry name" value="GGDEF"/>
    <property type="match status" value="1"/>
</dbReference>
<dbReference type="PANTHER" id="PTHR45138:SF9">
    <property type="entry name" value="DIGUANYLATE CYCLASE DGCM-RELATED"/>
    <property type="match status" value="1"/>
</dbReference>
<reference evidence="7 8" key="1">
    <citation type="submission" date="2019-08" db="EMBL/GenBank/DDBJ databases">
        <title>Complete genome sequence of Rhodanobacter glycinis strain T01E-68 isolated from tomato root.</title>
        <authorList>
            <person name="Weon H.-Y."/>
            <person name="Lee S.A."/>
        </authorList>
    </citation>
    <scope>NUCLEOTIDE SEQUENCE [LARGE SCALE GENOMIC DNA]</scope>
    <source>
        <strain evidence="7 8">T01E-68</strain>
    </source>
</reference>
<evidence type="ECO:0000256" key="5">
    <source>
        <dbReference type="SAM" id="SignalP"/>
    </source>
</evidence>
<comment type="catalytic activity">
    <reaction evidence="3">
        <text>2 GTP = 3',3'-c-di-GMP + 2 diphosphate</text>
        <dbReference type="Rhea" id="RHEA:24898"/>
        <dbReference type="ChEBI" id="CHEBI:33019"/>
        <dbReference type="ChEBI" id="CHEBI:37565"/>
        <dbReference type="ChEBI" id="CHEBI:58805"/>
        <dbReference type="EC" id="2.7.7.65"/>
    </reaction>
</comment>
<dbReference type="GO" id="GO:0052621">
    <property type="term" value="F:diguanylate cyclase activity"/>
    <property type="evidence" value="ECO:0007669"/>
    <property type="project" value="UniProtKB-EC"/>
</dbReference>
<dbReference type="InterPro" id="IPR029787">
    <property type="entry name" value="Nucleotide_cyclase"/>
</dbReference>
<dbReference type="AlphaFoldDB" id="A0A5B9DYX6"/>
<dbReference type="EMBL" id="CP042807">
    <property type="protein sequence ID" value="QEE23197.1"/>
    <property type="molecule type" value="Genomic_DNA"/>
</dbReference>